<feature type="region of interest" description="Disordered" evidence="1">
    <location>
        <begin position="224"/>
        <end position="244"/>
    </location>
</feature>
<organism evidence="4 5">
    <name type="scientific">Pseudobythopirellula maris</name>
    <dbReference type="NCBI Taxonomy" id="2527991"/>
    <lineage>
        <taxon>Bacteria</taxon>
        <taxon>Pseudomonadati</taxon>
        <taxon>Planctomycetota</taxon>
        <taxon>Planctomycetia</taxon>
        <taxon>Pirellulales</taxon>
        <taxon>Lacipirellulaceae</taxon>
        <taxon>Pseudobythopirellula</taxon>
    </lineage>
</organism>
<feature type="region of interest" description="Disordered" evidence="1">
    <location>
        <begin position="35"/>
        <end position="111"/>
    </location>
</feature>
<reference evidence="4 5" key="1">
    <citation type="submission" date="2019-02" db="EMBL/GenBank/DDBJ databases">
        <title>Deep-cultivation of Planctomycetes and their phenomic and genomic characterization uncovers novel biology.</title>
        <authorList>
            <person name="Wiegand S."/>
            <person name="Jogler M."/>
            <person name="Boedeker C."/>
            <person name="Pinto D."/>
            <person name="Vollmers J."/>
            <person name="Rivas-Marin E."/>
            <person name="Kohn T."/>
            <person name="Peeters S.H."/>
            <person name="Heuer A."/>
            <person name="Rast P."/>
            <person name="Oberbeckmann S."/>
            <person name="Bunk B."/>
            <person name="Jeske O."/>
            <person name="Meyerdierks A."/>
            <person name="Storesund J.E."/>
            <person name="Kallscheuer N."/>
            <person name="Luecker S."/>
            <person name="Lage O.M."/>
            <person name="Pohl T."/>
            <person name="Merkel B.J."/>
            <person name="Hornburger P."/>
            <person name="Mueller R.-W."/>
            <person name="Bruemmer F."/>
            <person name="Labrenz M."/>
            <person name="Spormann A.M."/>
            <person name="Op Den Camp H."/>
            <person name="Overmann J."/>
            <person name="Amann R."/>
            <person name="Jetten M.S.M."/>
            <person name="Mascher T."/>
            <person name="Medema M.H."/>
            <person name="Devos D.P."/>
            <person name="Kaster A.-K."/>
            <person name="Ovreas L."/>
            <person name="Rohde M."/>
            <person name="Galperin M.Y."/>
            <person name="Jogler C."/>
        </authorList>
    </citation>
    <scope>NUCLEOTIDE SEQUENCE [LARGE SCALE GENOMIC DNA]</scope>
    <source>
        <strain evidence="4 5">Mal64</strain>
    </source>
</reference>
<dbReference type="InterPro" id="IPR002035">
    <property type="entry name" value="VWF_A"/>
</dbReference>
<keyword evidence="2" id="KW-1133">Transmembrane helix</keyword>
<name>A0A5C5ZFX7_9BACT</name>
<keyword evidence="5" id="KW-1185">Reference proteome</keyword>
<dbReference type="Gene3D" id="3.40.50.410">
    <property type="entry name" value="von Willebrand factor, type A domain"/>
    <property type="match status" value="1"/>
</dbReference>
<feature type="compositionally biased region" description="Basic and acidic residues" evidence="1">
    <location>
        <begin position="35"/>
        <end position="46"/>
    </location>
</feature>
<dbReference type="RefSeq" id="WP_146403353.1">
    <property type="nucleotide sequence ID" value="NZ_SJPQ01000005.1"/>
</dbReference>
<feature type="domain" description="VWFA" evidence="3">
    <location>
        <begin position="257"/>
        <end position="410"/>
    </location>
</feature>
<dbReference type="InterPro" id="IPR036465">
    <property type="entry name" value="vWFA_dom_sf"/>
</dbReference>
<gene>
    <name evidence="4" type="ORF">Mal64_38590</name>
</gene>
<dbReference type="OrthoDB" id="288124at2"/>
<feature type="transmembrane region" description="Helical" evidence="2">
    <location>
        <begin position="117"/>
        <end position="139"/>
    </location>
</feature>
<keyword evidence="2" id="KW-0812">Transmembrane</keyword>
<evidence type="ECO:0000256" key="2">
    <source>
        <dbReference type="SAM" id="Phobius"/>
    </source>
</evidence>
<dbReference type="Pfam" id="PF13768">
    <property type="entry name" value="VWA_3"/>
    <property type="match status" value="1"/>
</dbReference>
<dbReference type="SUPFAM" id="SSF53300">
    <property type="entry name" value="vWA-like"/>
    <property type="match status" value="1"/>
</dbReference>
<accession>A0A5C5ZFX7</accession>
<sequence>MPPEATLSEPTSQLAAADERLAALERESRSLRRQLERLRREGDSDGARQVAARLRSTQHRTTHERATPARAAKTEPSPTHPPARSHGKTPSLATTPSHAKKQLVRKRRARSLRRRPLHVSLLAHGVMLLAAALASFASFSEEPLTLWAGVAEAESLAEMPPLVEFAALEDTPETPAESPAEFEPLVDLVAFEAPAIEAPPAPSLAFQPMTLGAAAMLAVAAGEPSSPPAAAGAQPTSPGGAPSGSVSFFGAESAADRVVYVIDNSGSMQRGRLETSLMELRRSIRQLSESQSFYVVVYSDQAYPMFFPDSTMEMLPATRPNQKKLIAWLGEVEMCMGGRLLDAMELAASLDPHAVFVLSDGDIRSDYVMRSMTEESDWEFTVHTVGMTVRNADHAGRLQAIAQAHGGQYRNVEVHPGALKLSLRRPVPYHREPGPVWGSQVRAWGK</sequence>
<comment type="caution">
    <text evidence="4">The sequence shown here is derived from an EMBL/GenBank/DDBJ whole genome shotgun (WGS) entry which is preliminary data.</text>
</comment>
<evidence type="ECO:0000313" key="5">
    <source>
        <dbReference type="Proteomes" id="UP000315440"/>
    </source>
</evidence>
<protein>
    <recommendedName>
        <fullName evidence="3">VWFA domain-containing protein</fullName>
    </recommendedName>
</protein>
<dbReference type="EMBL" id="SJPQ01000005">
    <property type="protein sequence ID" value="TWT86319.1"/>
    <property type="molecule type" value="Genomic_DNA"/>
</dbReference>
<evidence type="ECO:0000256" key="1">
    <source>
        <dbReference type="SAM" id="MobiDB-lite"/>
    </source>
</evidence>
<feature type="compositionally biased region" description="Basic residues" evidence="1">
    <location>
        <begin position="98"/>
        <end position="111"/>
    </location>
</feature>
<evidence type="ECO:0000313" key="4">
    <source>
        <dbReference type="EMBL" id="TWT86319.1"/>
    </source>
</evidence>
<proteinExistence type="predicted"/>
<dbReference type="AlphaFoldDB" id="A0A5C5ZFX7"/>
<keyword evidence="2" id="KW-0472">Membrane</keyword>
<evidence type="ECO:0000259" key="3">
    <source>
        <dbReference type="Pfam" id="PF13768"/>
    </source>
</evidence>
<dbReference type="Proteomes" id="UP000315440">
    <property type="component" value="Unassembled WGS sequence"/>
</dbReference>